<dbReference type="Proteomes" id="UP000186228">
    <property type="component" value="Unassembled WGS sequence"/>
</dbReference>
<evidence type="ECO:0000313" key="2">
    <source>
        <dbReference type="EMBL" id="SCB07696.1"/>
    </source>
</evidence>
<dbReference type="STRING" id="52131.GA0061100_101196"/>
<sequence>MAQSNDDYMMGLALAEAAAALKQGIFPVGAILSAGDRILGRSHKTMVSNHLNHAEINLFHQVFKGNYTFSRDDGITLYTTLEPCIMCFGTMLHLPIMRLVFAMPDAYGGCAHVRLENSPPRHLSRPVEIVGGVRRQEACELFAAFLDTTTEEFWLTGGASHFQAAVRANLHLNMPQD</sequence>
<dbReference type="GO" id="GO:0046872">
    <property type="term" value="F:metal ion binding"/>
    <property type="evidence" value="ECO:0007669"/>
    <property type="project" value="UniProtKB-KW"/>
</dbReference>
<dbReference type="Gene3D" id="3.40.140.10">
    <property type="entry name" value="Cytidine Deaminase, domain 2"/>
    <property type="match status" value="1"/>
</dbReference>
<dbReference type="EMBL" id="FMAC01000001">
    <property type="protein sequence ID" value="SCB07696.1"/>
    <property type="molecule type" value="Genomic_DNA"/>
</dbReference>
<feature type="domain" description="CMP/dCMP-type deaminase" evidence="1">
    <location>
        <begin position="4"/>
        <end position="121"/>
    </location>
</feature>
<dbReference type="SUPFAM" id="SSF53927">
    <property type="entry name" value="Cytidine deaminase-like"/>
    <property type="match status" value="1"/>
</dbReference>
<dbReference type="PANTHER" id="PTHR11079">
    <property type="entry name" value="CYTOSINE DEAMINASE FAMILY MEMBER"/>
    <property type="match status" value="1"/>
</dbReference>
<reference evidence="3" key="1">
    <citation type="submission" date="2016-08" db="EMBL/GenBank/DDBJ databases">
        <authorList>
            <person name="Varghese N."/>
            <person name="Submissions Spin"/>
        </authorList>
    </citation>
    <scope>NUCLEOTIDE SEQUENCE [LARGE SCALE GENOMIC DNA]</scope>
    <source>
        <strain evidence="3">CCBAU 57015</strain>
    </source>
</reference>
<dbReference type="CDD" id="cd01285">
    <property type="entry name" value="nucleoside_deaminase"/>
    <property type="match status" value="1"/>
</dbReference>
<dbReference type="PANTHER" id="PTHR11079:SF179">
    <property type="entry name" value="TRNA(ADENINE(34)) DEAMINASE, CHLOROPLASTIC"/>
    <property type="match status" value="1"/>
</dbReference>
<proteinExistence type="predicted"/>
<dbReference type="InterPro" id="IPR016193">
    <property type="entry name" value="Cytidine_deaminase-like"/>
</dbReference>
<dbReference type="Pfam" id="PF00383">
    <property type="entry name" value="dCMP_cyt_deam_1"/>
    <property type="match status" value="1"/>
</dbReference>
<gene>
    <name evidence="2" type="ORF">GA0061100_101196</name>
</gene>
<dbReference type="AlphaFoldDB" id="A0A1C3TWR5"/>
<evidence type="ECO:0000313" key="3">
    <source>
        <dbReference type="Proteomes" id="UP000186228"/>
    </source>
</evidence>
<dbReference type="InterPro" id="IPR002125">
    <property type="entry name" value="CMP_dCMP_dom"/>
</dbReference>
<dbReference type="OrthoDB" id="9802676at2"/>
<dbReference type="PROSITE" id="PS51747">
    <property type="entry name" value="CYT_DCMP_DEAMINASES_2"/>
    <property type="match status" value="1"/>
</dbReference>
<organism evidence="2 3">
    <name type="scientific">Rhizobium hainanense</name>
    <dbReference type="NCBI Taxonomy" id="52131"/>
    <lineage>
        <taxon>Bacteria</taxon>
        <taxon>Pseudomonadati</taxon>
        <taxon>Pseudomonadota</taxon>
        <taxon>Alphaproteobacteria</taxon>
        <taxon>Hyphomicrobiales</taxon>
        <taxon>Rhizobiaceae</taxon>
        <taxon>Rhizobium/Agrobacterium group</taxon>
        <taxon>Rhizobium</taxon>
    </lineage>
</organism>
<keyword evidence="3" id="KW-1185">Reference proteome</keyword>
<dbReference type="GO" id="GO:0052717">
    <property type="term" value="F:tRNA-specific adenosine-34 deaminase activity"/>
    <property type="evidence" value="ECO:0007669"/>
    <property type="project" value="UniProtKB-EC"/>
</dbReference>
<protein>
    <submittedName>
        <fullName evidence="2">tRNA(Adenine34) deaminase</fullName>
    </submittedName>
</protein>
<evidence type="ECO:0000259" key="1">
    <source>
        <dbReference type="PROSITE" id="PS51747"/>
    </source>
</evidence>
<name>A0A1C3TWR5_9HYPH</name>
<dbReference type="GO" id="GO:0002100">
    <property type="term" value="P:tRNA wobble adenosine to inosine editing"/>
    <property type="evidence" value="ECO:0007669"/>
    <property type="project" value="InterPro"/>
</dbReference>
<accession>A0A1C3TWR5</accession>
<dbReference type="RefSeq" id="WP_075850760.1">
    <property type="nucleotide sequence ID" value="NZ_FMAC01000001.1"/>
</dbReference>